<evidence type="ECO:0000313" key="1">
    <source>
        <dbReference type="EMBL" id="MBW4549266.1"/>
    </source>
</evidence>
<dbReference type="AlphaFoldDB" id="A0A951PU72"/>
<accession>A0A951PU72</accession>
<dbReference type="EMBL" id="JAHHIF010000089">
    <property type="protein sequence ID" value="MBW4549266.1"/>
    <property type="molecule type" value="Genomic_DNA"/>
</dbReference>
<organism evidence="1 2">
    <name type="scientific">Symplocastrum torsivum CPER-KK1</name>
    <dbReference type="NCBI Taxonomy" id="450513"/>
    <lineage>
        <taxon>Bacteria</taxon>
        <taxon>Bacillati</taxon>
        <taxon>Cyanobacteriota</taxon>
        <taxon>Cyanophyceae</taxon>
        <taxon>Oscillatoriophycideae</taxon>
        <taxon>Oscillatoriales</taxon>
        <taxon>Microcoleaceae</taxon>
        <taxon>Symplocastrum</taxon>
    </lineage>
</organism>
<dbReference type="Proteomes" id="UP000753908">
    <property type="component" value="Unassembled WGS sequence"/>
</dbReference>
<comment type="caution">
    <text evidence="1">The sequence shown here is derived from an EMBL/GenBank/DDBJ whole genome shotgun (WGS) entry which is preliminary data.</text>
</comment>
<sequence length="293" mass="32733">MPELEEALQFIEKIERENSGKSVYEIANKLRGYTKKGYTTPLWNTATGYSQEYIAGEFKEKLNQEYSVLSGEVTDFGHFIAALSDQINQPGVNWSDLTSWTGDHTSWAGDIGSAIIVYYSKDSNNIKDVEEALSKFARDSDYTADIAAYVVGSLINSGKHTSISQAIYHYNTISYAENVRAFLKKRLGGTMEGHKLKNAANVEAEIRRAVSTFIRSSNAPDIFKSVKNLLKLQPKLELENTTIPNGTDMLQGSLHFLNHMVRKGGLDSLRFKPYQLAGVPWLGTVTYEVKVPK</sequence>
<reference evidence="1" key="1">
    <citation type="submission" date="2021-05" db="EMBL/GenBank/DDBJ databases">
        <authorList>
            <person name="Pietrasiak N."/>
            <person name="Ward R."/>
            <person name="Stajich J.E."/>
            <person name="Kurbessoian T."/>
        </authorList>
    </citation>
    <scope>NUCLEOTIDE SEQUENCE</scope>
    <source>
        <strain evidence="1">CPER-KK1</strain>
    </source>
</reference>
<proteinExistence type="predicted"/>
<name>A0A951PU72_9CYAN</name>
<protein>
    <submittedName>
        <fullName evidence="1">Uncharacterized protein</fullName>
    </submittedName>
</protein>
<evidence type="ECO:0000313" key="2">
    <source>
        <dbReference type="Proteomes" id="UP000753908"/>
    </source>
</evidence>
<gene>
    <name evidence="1" type="ORF">KME25_33395</name>
</gene>
<reference evidence="1" key="2">
    <citation type="journal article" date="2022" name="Microbiol. Resour. Announc.">
        <title>Metagenome Sequencing to Explore Phylogenomics of Terrestrial Cyanobacteria.</title>
        <authorList>
            <person name="Ward R.D."/>
            <person name="Stajich J.E."/>
            <person name="Johansen J.R."/>
            <person name="Huntemann M."/>
            <person name="Clum A."/>
            <person name="Foster B."/>
            <person name="Foster B."/>
            <person name="Roux S."/>
            <person name="Palaniappan K."/>
            <person name="Varghese N."/>
            <person name="Mukherjee S."/>
            <person name="Reddy T.B.K."/>
            <person name="Daum C."/>
            <person name="Copeland A."/>
            <person name="Chen I.A."/>
            <person name="Ivanova N.N."/>
            <person name="Kyrpides N.C."/>
            <person name="Shapiro N."/>
            <person name="Eloe-Fadrosh E.A."/>
            <person name="Pietrasiak N."/>
        </authorList>
    </citation>
    <scope>NUCLEOTIDE SEQUENCE</scope>
    <source>
        <strain evidence="1">CPER-KK1</strain>
    </source>
</reference>